<comment type="similarity">
    <text evidence="2 9">Belongs to the glycosyl hydrolase 1 family.</text>
</comment>
<dbReference type="SUPFAM" id="SSF51445">
    <property type="entry name" value="(Trans)glycosidases"/>
    <property type="match status" value="1"/>
</dbReference>
<accession>A0ABY7NQA4</accession>
<evidence type="ECO:0000313" key="12">
    <source>
        <dbReference type="Proteomes" id="UP001210865"/>
    </source>
</evidence>
<dbReference type="PROSITE" id="PS00653">
    <property type="entry name" value="GLYCOSYL_HYDROL_F1_2"/>
    <property type="match status" value="1"/>
</dbReference>
<dbReference type="NCBIfam" id="TIGR03356">
    <property type="entry name" value="BGL"/>
    <property type="match status" value="1"/>
</dbReference>
<dbReference type="Proteomes" id="UP001210865">
    <property type="component" value="Chromosome"/>
</dbReference>
<evidence type="ECO:0000256" key="2">
    <source>
        <dbReference type="ARBA" id="ARBA00010838"/>
    </source>
</evidence>
<feature type="signal peptide" evidence="10">
    <location>
        <begin position="1"/>
        <end position="27"/>
    </location>
</feature>
<keyword evidence="10" id="KW-0732">Signal</keyword>
<evidence type="ECO:0000256" key="4">
    <source>
        <dbReference type="ARBA" id="ARBA00022801"/>
    </source>
</evidence>
<dbReference type="Gene3D" id="3.20.20.80">
    <property type="entry name" value="Glycosidases"/>
    <property type="match status" value="1"/>
</dbReference>
<keyword evidence="4 9" id="KW-0378">Hydrolase</keyword>
<dbReference type="GO" id="GO:0008422">
    <property type="term" value="F:beta-glucosidase activity"/>
    <property type="evidence" value="ECO:0007669"/>
    <property type="project" value="UniProtKB-EC"/>
</dbReference>
<keyword evidence="8" id="KW-0624">Polysaccharide degradation</keyword>
<gene>
    <name evidence="11" type="ORF">PBT88_06270</name>
</gene>
<evidence type="ECO:0000256" key="5">
    <source>
        <dbReference type="ARBA" id="ARBA00023001"/>
    </source>
</evidence>
<keyword evidence="7 9" id="KW-0326">Glycosidase</keyword>
<dbReference type="InterPro" id="IPR033132">
    <property type="entry name" value="GH_1_N_CS"/>
</dbReference>
<keyword evidence="6" id="KW-0119">Carbohydrate metabolism</keyword>
<dbReference type="InterPro" id="IPR017853">
    <property type="entry name" value="GH"/>
</dbReference>
<evidence type="ECO:0000256" key="7">
    <source>
        <dbReference type="ARBA" id="ARBA00023295"/>
    </source>
</evidence>
<dbReference type="PANTHER" id="PTHR10353">
    <property type="entry name" value="GLYCOSYL HYDROLASE"/>
    <property type="match status" value="1"/>
</dbReference>
<protein>
    <recommendedName>
        <fullName evidence="3 9">Beta-glucosidase</fullName>
        <ecNumber evidence="3 9">3.2.1.21</ecNumber>
    </recommendedName>
</protein>
<evidence type="ECO:0000256" key="8">
    <source>
        <dbReference type="ARBA" id="ARBA00023326"/>
    </source>
</evidence>
<proteinExistence type="inferred from homology"/>
<feature type="chain" id="PRO_5046015672" description="Beta-glucosidase" evidence="10">
    <location>
        <begin position="28"/>
        <end position="484"/>
    </location>
</feature>
<evidence type="ECO:0000313" key="11">
    <source>
        <dbReference type="EMBL" id="WBO23724.1"/>
    </source>
</evidence>
<keyword evidence="12" id="KW-1185">Reference proteome</keyword>
<organism evidence="11 12">
    <name type="scientific">Sphingomonas abietis</name>
    <dbReference type="NCBI Taxonomy" id="3012344"/>
    <lineage>
        <taxon>Bacteria</taxon>
        <taxon>Pseudomonadati</taxon>
        <taxon>Pseudomonadota</taxon>
        <taxon>Alphaproteobacteria</taxon>
        <taxon>Sphingomonadales</taxon>
        <taxon>Sphingomonadaceae</taxon>
        <taxon>Sphingomonas</taxon>
    </lineage>
</organism>
<dbReference type="PANTHER" id="PTHR10353:SF36">
    <property type="entry name" value="LP05116P"/>
    <property type="match status" value="1"/>
</dbReference>
<name>A0ABY7NQA4_9SPHN</name>
<evidence type="ECO:0000256" key="1">
    <source>
        <dbReference type="ARBA" id="ARBA00000448"/>
    </source>
</evidence>
<keyword evidence="5" id="KW-0136">Cellulose degradation</keyword>
<dbReference type="InterPro" id="IPR001360">
    <property type="entry name" value="Glyco_hydro_1"/>
</dbReference>
<comment type="catalytic activity">
    <reaction evidence="1 9">
        <text>Hydrolysis of terminal, non-reducing beta-D-glucosyl residues with release of beta-D-glucose.</text>
        <dbReference type="EC" id="3.2.1.21"/>
    </reaction>
</comment>
<sequence>MSEWNRRELGMIGLGAAALATTGPATAAAAASGAGAQPAGNGGPFPPDFLWGCATASYQIEGAVKEDGRGETNWDVFAHTPGRVANGDTGDVACDSYHRYQEDTQLLKAMGVKAYRMSLAWSRIVPEGRGQENPKGLDHYDRVIDDLLANGITPYVTLFHWDLPQALPGGWQNRDTAYAFADYAALVARRLSDRVSHFMTVNELRCFTDLGHMQGIHAPGLKLPPAQVNQVRHHGVLAHGLGVQAIRAHARRGTQVGLADNTSFFVPVIETEAHIAAARKATREVNAMFLTAIMEGRYIDSYLEAEGANAPKVQDGDMKVISSPVDFVALNVYTPSYVRADDAAPGYVVLPHQPSSPRMASPWLYVGPEVAYWGVRCVHDLWQPKALYISENGCSADDQMVDGRVDDPDRVMYLRNYLGQFQRATREGLPLKGYFLWSLMDNYEWADGYGKRFGVHYVDFATLKRTPKLSAQWYGELIRRNALV</sequence>
<reference evidence="11 12" key="1">
    <citation type="submission" date="2022-12" db="EMBL/GenBank/DDBJ databases">
        <title>Sphingomonas abieness sp. nov., an endophytic bacterium isolated from Abies koreana.</title>
        <authorList>
            <person name="Jiang L."/>
            <person name="Lee J."/>
        </authorList>
    </citation>
    <scope>NUCLEOTIDE SEQUENCE [LARGE SCALE GENOMIC DNA]</scope>
    <source>
        <strain evidence="12">PAMB 00755</strain>
    </source>
</reference>
<dbReference type="InterPro" id="IPR017736">
    <property type="entry name" value="Glyco_hydro_1_beta-glucosidase"/>
</dbReference>
<evidence type="ECO:0000256" key="6">
    <source>
        <dbReference type="ARBA" id="ARBA00023277"/>
    </source>
</evidence>
<dbReference type="RefSeq" id="WP_270078355.1">
    <property type="nucleotide sequence ID" value="NZ_CP115174.1"/>
</dbReference>
<evidence type="ECO:0000256" key="9">
    <source>
        <dbReference type="RuleBase" id="RU361175"/>
    </source>
</evidence>
<dbReference type="EMBL" id="CP115174">
    <property type="protein sequence ID" value="WBO23724.1"/>
    <property type="molecule type" value="Genomic_DNA"/>
</dbReference>
<dbReference type="Pfam" id="PF00232">
    <property type="entry name" value="Glyco_hydro_1"/>
    <property type="match status" value="1"/>
</dbReference>
<dbReference type="PRINTS" id="PR00131">
    <property type="entry name" value="GLHYDRLASE1"/>
</dbReference>
<dbReference type="EC" id="3.2.1.21" evidence="3 9"/>
<evidence type="ECO:0000256" key="3">
    <source>
        <dbReference type="ARBA" id="ARBA00012744"/>
    </source>
</evidence>
<evidence type="ECO:0000256" key="10">
    <source>
        <dbReference type="SAM" id="SignalP"/>
    </source>
</evidence>